<gene>
    <name evidence="2" type="ORF">OMAG_001398</name>
</gene>
<evidence type="ECO:0000313" key="3">
    <source>
        <dbReference type="Proteomes" id="UP000033428"/>
    </source>
</evidence>
<protein>
    <submittedName>
        <fullName evidence="2">Membrane protein containing DUF502</fullName>
    </submittedName>
</protein>
<sequence>MNKTIWNKFFIGFINGIAILAPVFITIAIVKYFLVKIDSLFLDPFLKIFKYYDFLENHLGVARFIIFVFVITSVSAIGWSARIFIIKRFFMLWEKLFLNVPVLGKIYSTIKQISSAVFGHGKKIFSHVVLVEYPRKGLYSIGFVTGVPVEEIRAVAGEKALSVLVPTPPNPATGMLIFVPRNEVIFLKMSVEDGMKQVISGGAINEQYQE</sequence>
<dbReference type="EMBL" id="JYNY01000277">
    <property type="protein sequence ID" value="KJJ84723.1"/>
    <property type="molecule type" value="Genomic_DNA"/>
</dbReference>
<comment type="caution">
    <text evidence="2">The sequence shown here is derived from an EMBL/GenBank/DDBJ whole genome shotgun (WGS) entry which is preliminary data.</text>
</comment>
<dbReference type="AlphaFoldDB" id="A0A0F0CN18"/>
<dbReference type="PANTHER" id="PTHR31876:SF26">
    <property type="entry name" value="PROTEIN LIKE COV 2"/>
    <property type="match status" value="1"/>
</dbReference>
<accession>A0A0F0CN18</accession>
<keyword evidence="1" id="KW-0812">Transmembrane</keyword>
<feature type="transmembrane region" description="Helical" evidence="1">
    <location>
        <begin position="12"/>
        <end position="34"/>
    </location>
</feature>
<evidence type="ECO:0000256" key="1">
    <source>
        <dbReference type="SAM" id="Phobius"/>
    </source>
</evidence>
<name>A0A0F0CN18_9BACT</name>
<keyword evidence="1" id="KW-1133">Transmembrane helix</keyword>
<keyword evidence="3" id="KW-1185">Reference proteome</keyword>
<proteinExistence type="predicted"/>
<dbReference type="InterPro" id="IPR007462">
    <property type="entry name" value="COV1-like"/>
</dbReference>
<dbReference type="PANTHER" id="PTHR31876">
    <property type="entry name" value="COV-LIKE PROTEIN 1"/>
    <property type="match status" value="1"/>
</dbReference>
<evidence type="ECO:0000313" key="2">
    <source>
        <dbReference type="EMBL" id="KJJ84723.1"/>
    </source>
</evidence>
<dbReference type="Proteomes" id="UP000033428">
    <property type="component" value="Unassembled WGS sequence"/>
</dbReference>
<dbReference type="Pfam" id="PF04367">
    <property type="entry name" value="DUF502"/>
    <property type="match status" value="1"/>
</dbReference>
<keyword evidence="1" id="KW-0472">Membrane</keyword>
<feature type="transmembrane region" description="Helical" evidence="1">
    <location>
        <begin position="61"/>
        <end position="85"/>
    </location>
</feature>
<organism evidence="2 3">
    <name type="scientific">Candidatus Omnitrophus magneticus</name>
    <dbReference type="NCBI Taxonomy" id="1609969"/>
    <lineage>
        <taxon>Bacteria</taxon>
        <taxon>Pseudomonadati</taxon>
        <taxon>Candidatus Omnitrophota</taxon>
        <taxon>Candidatus Omnitrophus</taxon>
    </lineage>
</organism>
<reference evidence="2 3" key="1">
    <citation type="submission" date="2015-02" db="EMBL/GenBank/DDBJ databases">
        <title>Single-cell genomics of uncultivated deep-branching MTB reveals a conserved set of magnetosome genes.</title>
        <authorList>
            <person name="Kolinko S."/>
            <person name="Richter M."/>
            <person name="Glockner F.O."/>
            <person name="Brachmann A."/>
            <person name="Schuler D."/>
        </authorList>
    </citation>
    <scope>NUCLEOTIDE SEQUENCE [LARGE SCALE GENOMIC DNA]</scope>
    <source>
        <strain evidence="2">SKK-01</strain>
    </source>
</reference>